<keyword evidence="1" id="KW-0732">Signal</keyword>
<reference evidence="3" key="1">
    <citation type="journal article" date="2019" name="Int. J. Syst. Evol. Microbiol.">
        <title>The Global Catalogue of Microorganisms (GCM) 10K type strain sequencing project: providing services to taxonomists for standard genome sequencing and annotation.</title>
        <authorList>
            <consortium name="The Broad Institute Genomics Platform"/>
            <consortium name="The Broad Institute Genome Sequencing Center for Infectious Disease"/>
            <person name="Wu L."/>
            <person name="Ma J."/>
        </authorList>
    </citation>
    <scope>NUCLEOTIDE SEQUENCE [LARGE SCALE GENOMIC DNA]</scope>
    <source>
        <strain evidence="3">CGMCC 4.1467</strain>
    </source>
</reference>
<comment type="caution">
    <text evidence="2">The sequence shown here is derived from an EMBL/GenBank/DDBJ whole genome shotgun (WGS) entry which is preliminary data.</text>
</comment>
<name>A0ABW2L3B3_9BACT</name>
<sequence>MKENLLFIIFATAASPGVAWAGDLSYPSAGTTSTISSVDSESEHCFGLGIQAGIQGIGLHARYDINPWLYMKIEGNYFKYDDTFDVDGTDYHGDLDLSNIGLTANFLPFNNGFRVTLGGYFGNNEASGVANGNGQTVSIGNSVYTLTQGDQLQGSVEYNQFAPYLGIGWDFGFGSTSSWVFGIDLGVLYLGEPDTLVSASGPITSVPGFGADLAAEQAIFADDINDYQFLPVLKLSLTYRF</sequence>
<feature type="chain" id="PRO_5047343787" description="Outer membrane protein beta-barrel domain-containing protein" evidence="1">
    <location>
        <begin position="22"/>
        <end position="241"/>
    </location>
</feature>
<evidence type="ECO:0000313" key="2">
    <source>
        <dbReference type="EMBL" id="MFC7335818.1"/>
    </source>
</evidence>
<keyword evidence="3" id="KW-1185">Reference proteome</keyword>
<dbReference type="Proteomes" id="UP001596472">
    <property type="component" value="Unassembled WGS sequence"/>
</dbReference>
<accession>A0ABW2L3B3</accession>
<evidence type="ECO:0000313" key="3">
    <source>
        <dbReference type="Proteomes" id="UP001596472"/>
    </source>
</evidence>
<feature type="signal peptide" evidence="1">
    <location>
        <begin position="1"/>
        <end position="21"/>
    </location>
</feature>
<dbReference type="EMBL" id="JBHTBS010000001">
    <property type="protein sequence ID" value="MFC7335818.1"/>
    <property type="molecule type" value="Genomic_DNA"/>
</dbReference>
<dbReference type="Gene3D" id="2.40.160.170">
    <property type="match status" value="1"/>
</dbReference>
<proteinExistence type="predicted"/>
<organism evidence="2 3">
    <name type="scientific">Haloferula chungangensis</name>
    <dbReference type="NCBI Taxonomy" id="1048331"/>
    <lineage>
        <taxon>Bacteria</taxon>
        <taxon>Pseudomonadati</taxon>
        <taxon>Verrucomicrobiota</taxon>
        <taxon>Verrucomicrobiia</taxon>
        <taxon>Verrucomicrobiales</taxon>
        <taxon>Verrucomicrobiaceae</taxon>
        <taxon>Haloferula</taxon>
    </lineage>
</organism>
<dbReference type="RefSeq" id="WP_379708306.1">
    <property type="nucleotide sequence ID" value="NZ_JBHTBS010000001.1"/>
</dbReference>
<gene>
    <name evidence="2" type="ORF">ACFQY0_01410</name>
</gene>
<evidence type="ECO:0000256" key="1">
    <source>
        <dbReference type="SAM" id="SignalP"/>
    </source>
</evidence>
<protein>
    <recommendedName>
        <fullName evidence="4">Outer membrane protein beta-barrel domain-containing protein</fullName>
    </recommendedName>
</protein>
<dbReference type="SUPFAM" id="SSF56935">
    <property type="entry name" value="Porins"/>
    <property type="match status" value="1"/>
</dbReference>
<evidence type="ECO:0008006" key="4">
    <source>
        <dbReference type="Google" id="ProtNLM"/>
    </source>
</evidence>